<reference evidence="1 2" key="2">
    <citation type="journal article" date="2011" name="ISME J.">
        <title>RNA-seq reveals cooperative metabolic interactions between two termite-gut spirochete species in co-culture.</title>
        <authorList>
            <person name="Rosenthal A.Z."/>
            <person name="Matson E.G."/>
            <person name="Eldar A."/>
            <person name="Leadbetter J.R."/>
        </authorList>
    </citation>
    <scope>NUCLEOTIDE SEQUENCE [LARGE SCALE GENOMIC DNA]</scope>
    <source>
        <strain evidence="2">ATCC BAA-887 / DSM 12427 / ZAS-2</strain>
    </source>
</reference>
<dbReference type="KEGG" id="tpi:TREPR_3734"/>
<dbReference type="EMBL" id="CP001843">
    <property type="protein sequence ID" value="AEF86597.1"/>
    <property type="molecule type" value="Genomic_DNA"/>
</dbReference>
<dbReference type="GO" id="GO:0016740">
    <property type="term" value="F:transferase activity"/>
    <property type="evidence" value="ECO:0007669"/>
    <property type="project" value="UniProtKB-KW"/>
</dbReference>
<evidence type="ECO:0000313" key="1">
    <source>
        <dbReference type="EMBL" id="AEF86597.1"/>
    </source>
</evidence>
<dbReference type="HOGENOM" id="CLU_054735_0_0_12"/>
<sequence length="306" mass="36128">MYNIPVLFIIFNRLETTKQVFAKIRDAKPMILYIAADGPRVEKEGERTKCDIIRQYVLNAIDWECEVKTLFSEINQGCKWAIIKAINWFFETEDFGIILEDDCIPHLDFFRFCMELNLLYKNDNDIFAISGTNINVKEDIEYDYFFSIFGGNWGWATWKRAWVYFTDNIKPMMIAKNWKIIKHNINNNRAYYTIKKNLKSKEAKIQMDTSAWDYQWLFIRSLMNKKTIVPKYNLVSNIGFGSDSSHTFDENHPLGNLPIHELEATLKHPGDTNVLKTYDKQFSFYVVAPFFKRVILRLKMIIGIKI</sequence>
<dbReference type="SUPFAM" id="SSF53448">
    <property type="entry name" value="Nucleotide-diphospho-sugar transferases"/>
    <property type="match status" value="1"/>
</dbReference>
<evidence type="ECO:0000313" key="2">
    <source>
        <dbReference type="Proteomes" id="UP000009223"/>
    </source>
</evidence>
<dbReference type="STRING" id="545694.TREPR_3734"/>
<dbReference type="RefSeq" id="WP_015706594.1">
    <property type="nucleotide sequence ID" value="NC_015578.1"/>
</dbReference>
<dbReference type="Gene3D" id="3.90.550.10">
    <property type="entry name" value="Spore Coat Polysaccharide Biosynthesis Protein SpsA, Chain A"/>
    <property type="match status" value="1"/>
</dbReference>
<dbReference type="Proteomes" id="UP000009223">
    <property type="component" value="Chromosome"/>
</dbReference>
<accession>F5YQA6</accession>
<gene>
    <name evidence="1" type="ordered locus">TREPR_3734</name>
</gene>
<organism evidence="1 2">
    <name type="scientific">Treponema primitia (strain ATCC BAA-887 / DSM 12427 / ZAS-2)</name>
    <dbReference type="NCBI Taxonomy" id="545694"/>
    <lineage>
        <taxon>Bacteria</taxon>
        <taxon>Pseudomonadati</taxon>
        <taxon>Spirochaetota</taxon>
        <taxon>Spirochaetia</taxon>
        <taxon>Spirochaetales</taxon>
        <taxon>Treponemataceae</taxon>
        <taxon>Treponema</taxon>
    </lineage>
</organism>
<dbReference type="eggNOG" id="COG1216">
    <property type="taxonomic scope" value="Bacteria"/>
</dbReference>
<reference evidence="2" key="1">
    <citation type="submission" date="2009-12" db="EMBL/GenBank/DDBJ databases">
        <title>Complete sequence of Treponema primitia strain ZAS-2.</title>
        <authorList>
            <person name="Tetu S.G."/>
            <person name="Matson E."/>
            <person name="Ren Q."/>
            <person name="Seshadri R."/>
            <person name="Elbourne L."/>
            <person name="Hassan K.A."/>
            <person name="Durkin A."/>
            <person name="Radune D."/>
            <person name="Mohamoud Y."/>
            <person name="Shay R."/>
            <person name="Jin S."/>
            <person name="Zhang X."/>
            <person name="Lucey K."/>
            <person name="Ballor N.R."/>
            <person name="Ottesen E."/>
            <person name="Rosenthal R."/>
            <person name="Allen A."/>
            <person name="Leadbetter J.R."/>
            <person name="Paulsen I.T."/>
        </authorList>
    </citation>
    <scope>NUCLEOTIDE SEQUENCE [LARGE SCALE GENOMIC DNA]</scope>
    <source>
        <strain evidence="2">ATCC BAA-887 / DSM 12427 / ZAS-2</strain>
    </source>
</reference>
<protein>
    <submittedName>
        <fullName evidence="1">Nucleotide-diphospho-sugar transferase domain protein</fullName>
    </submittedName>
</protein>
<keyword evidence="2" id="KW-1185">Reference proteome</keyword>
<keyword evidence="1" id="KW-0808">Transferase</keyword>
<proteinExistence type="predicted"/>
<dbReference type="OrthoDB" id="5180856at2"/>
<dbReference type="AlphaFoldDB" id="F5YQA6"/>
<dbReference type="InterPro" id="IPR029044">
    <property type="entry name" value="Nucleotide-diphossugar_trans"/>
</dbReference>
<name>F5YQA6_TREPZ</name>